<dbReference type="SMART" id="SM00799">
    <property type="entry name" value="DENN"/>
    <property type="match status" value="1"/>
</dbReference>
<evidence type="ECO:0000313" key="4">
    <source>
        <dbReference type="Proteomes" id="UP000594262"/>
    </source>
</evidence>
<dbReference type="Proteomes" id="UP000594262">
    <property type="component" value="Unplaced"/>
</dbReference>
<dbReference type="InterPro" id="IPR005113">
    <property type="entry name" value="uDENN_dom"/>
</dbReference>
<accession>A0A7M5XDU5</accession>
<dbReference type="Pfam" id="PF03456">
    <property type="entry name" value="uDENN"/>
    <property type="match status" value="1"/>
</dbReference>
<proteinExistence type="predicted"/>
<dbReference type="PANTHER" id="PTHR15288:SF0">
    <property type="entry name" value="UDENN DOMAIN-CONTAINING PROTEIN"/>
    <property type="match status" value="1"/>
</dbReference>
<dbReference type="AlphaFoldDB" id="A0A7M5XDU5"/>
<dbReference type="Gene3D" id="3.40.50.11500">
    <property type="match status" value="1"/>
</dbReference>
<name>A0A7M5XDU5_9CNID</name>
<dbReference type="InterPro" id="IPR051942">
    <property type="entry name" value="DENN_domain_containing_2"/>
</dbReference>
<dbReference type="FunFam" id="3.40.50.11500:FF:000004">
    <property type="entry name" value="DENN domain-containing protein 2C isoform X1"/>
    <property type="match status" value="1"/>
</dbReference>
<dbReference type="Pfam" id="PF03455">
    <property type="entry name" value="dDENN"/>
    <property type="match status" value="1"/>
</dbReference>
<evidence type="ECO:0000259" key="2">
    <source>
        <dbReference type="PROSITE" id="PS50211"/>
    </source>
</evidence>
<feature type="region of interest" description="Disordered" evidence="1">
    <location>
        <begin position="214"/>
        <end position="237"/>
    </location>
</feature>
<keyword evidence="4" id="KW-1185">Reference proteome</keyword>
<feature type="compositionally biased region" description="Polar residues" evidence="1">
    <location>
        <begin position="222"/>
        <end position="237"/>
    </location>
</feature>
<dbReference type="Pfam" id="PF02141">
    <property type="entry name" value="DENN"/>
    <property type="match status" value="1"/>
</dbReference>
<dbReference type="OrthoDB" id="10266080at2759"/>
<dbReference type="EnsemblMetazoa" id="CLYHEMT021708.1">
    <property type="protein sequence ID" value="CLYHEMP021708.1"/>
    <property type="gene ID" value="CLYHEMG021708"/>
</dbReference>
<dbReference type="SMART" id="SM00801">
    <property type="entry name" value="dDENN"/>
    <property type="match status" value="1"/>
</dbReference>
<feature type="region of interest" description="Disordered" evidence="1">
    <location>
        <begin position="1"/>
        <end position="107"/>
    </location>
</feature>
<evidence type="ECO:0000256" key="1">
    <source>
        <dbReference type="SAM" id="MobiDB-lite"/>
    </source>
</evidence>
<dbReference type="GeneID" id="136798573"/>
<dbReference type="InterPro" id="IPR005112">
    <property type="entry name" value="dDENN_dom"/>
</dbReference>
<dbReference type="RefSeq" id="XP_066911297.1">
    <property type="nucleotide sequence ID" value="XM_067055196.1"/>
</dbReference>
<dbReference type="InterPro" id="IPR001194">
    <property type="entry name" value="cDENN_dom"/>
</dbReference>
<organism evidence="3 4">
    <name type="scientific">Clytia hemisphaerica</name>
    <dbReference type="NCBI Taxonomy" id="252671"/>
    <lineage>
        <taxon>Eukaryota</taxon>
        <taxon>Metazoa</taxon>
        <taxon>Cnidaria</taxon>
        <taxon>Hydrozoa</taxon>
        <taxon>Hydroidolina</taxon>
        <taxon>Leptothecata</taxon>
        <taxon>Obeliida</taxon>
        <taxon>Clytiidae</taxon>
        <taxon>Clytia</taxon>
    </lineage>
</organism>
<reference evidence="3" key="1">
    <citation type="submission" date="2021-01" db="UniProtKB">
        <authorList>
            <consortium name="EnsemblMetazoa"/>
        </authorList>
    </citation>
    <scope>IDENTIFICATION</scope>
</reference>
<dbReference type="InterPro" id="IPR037516">
    <property type="entry name" value="Tripartite_DENN"/>
</dbReference>
<dbReference type="PANTHER" id="PTHR15288">
    <property type="entry name" value="DENN DOMAIN-CONTAINING PROTEIN 2"/>
    <property type="match status" value="1"/>
</dbReference>
<dbReference type="PROSITE" id="PS50211">
    <property type="entry name" value="DENN"/>
    <property type="match status" value="1"/>
</dbReference>
<dbReference type="InterPro" id="IPR043153">
    <property type="entry name" value="DENN_C"/>
</dbReference>
<protein>
    <recommendedName>
        <fullName evidence="2">UDENN domain-containing protein</fullName>
    </recommendedName>
</protein>
<dbReference type="Gene3D" id="3.30.450.200">
    <property type="match status" value="1"/>
</dbReference>
<dbReference type="SMART" id="SM00800">
    <property type="entry name" value="uDENN"/>
    <property type="match status" value="1"/>
</dbReference>
<sequence length="681" mass="76835">METNNINGNLKHATSKLQTQLDPSKRPALPPSRKPNLVQKSIESNLVDKQAGNVSARPFSHPSISTTPAKPEIPLRPKSENIQNEGADSTHNVVQRPSKPNRPMRPRSGLILSKEAANITIKKDHTPPLPRKNLPSKLEQNKQQFTVANNNESSNLNKLKSLSAPDLSLSSNSKNFLIDESIPEEGDETDGQVAQKPRKKFSDVILNKFGNKRQKKRLPVQKSHSFNDPTSPASDQSSFEIIESPKNDRFSELHLDVDSQLFDYVVVVSLNEKQEPYITFQFPPKFEQAVNPLLESIPQFCFPDQSTSSNYKHGETFSFVLTSETGARSFGFCRMIQTPKMKHPEVCCIVSPYGLFTLYTQILEEVQYQRQFSSTAVFSFLKTILSKQLPNPTESLNVSFFSNGGDGGIRKVSLTRPGDSAIHEHVQIQSLFHNLDPIIVLDMLSLLLTENKLVLCSNSLTLLSSSCHILISLMYPFEWEHTLIPVLPTKLMDILCLPSPYLLGILPSVIPELEDLPMEGVSILNLDDGTWIERADIENILPKQISSQIVGSLKQTFSLSLDQVDAKQAQNEIISEIFVQMYLQLMGHFENHYTTTEDGFQVIDKKSFLKAARTKEQKNFLKLFAPTQAFQKFTTSRKQDGPTLGLFENRYETFKNSKSLDQPGYFKRHIDSMLTGFRKRH</sequence>
<evidence type="ECO:0000313" key="3">
    <source>
        <dbReference type="EnsemblMetazoa" id="CLYHEMP021708.1"/>
    </source>
</evidence>
<feature type="compositionally biased region" description="Polar residues" evidence="1">
    <location>
        <begin position="80"/>
        <end position="95"/>
    </location>
</feature>
<feature type="domain" description="UDENN" evidence="2">
    <location>
        <begin position="263"/>
        <end position="645"/>
    </location>
</feature>